<dbReference type="EMBL" id="JXJN01002924">
    <property type="status" value="NOT_ANNOTATED_CDS"/>
    <property type="molecule type" value="Genomic_DNA"/>
</dbReference>
<feature type="region of interest" description="Disordered" evidence="1">
    <location>
        <begin position="74"/>
        <end position="93"/>
    </location>
</feature>
<evidence type="ECO:0000313" key="3">
    <source>
        <dbReference type="EnsemblMetazoa" id="GPPI007228-PA"/>
    </source>
</evidence>
<dbReference type="VEuPathDB" id="VectorBase:GPPI007228"/>
<feature type="transmembrane region" description="Helical" evidence="2">
    <location>
        <begin position="20"/>
        <end position="53"/>
    </location>
</feature>
<dbReference type="AlphaFoldDB" id="A0A1B0ASQ6"/>
<organism evidence="3 4">
    <name type="scientific">Glossina palpalis gambiensis</name>
    <dbReference type="NCBI Taxonomy" id="67801"/>
    <lineage>
        <taxon>Eukaryota</taxon>
        <taxon>Metazoa</taxon>
        <taxon>Ecdysozoa</taxon>
        <taxon>Arthropoda</taxon>
        <taxon>Hexapoda</taxon>
        <taxon>Insecta</taxon>
        <taxon>Pterygota</taxon>
        <taxon>Neoptera</taxon>
        <taxon>Endopterygota</taxon>
        <taxon>Diptera</taxon>
        <taxon>Brachycera</taxon>
        <taxon>Muscomorpha</taxon>
        <taxon>Hippoboscoidea</taxon>
        <taxon>Glossinidae</taxon>
        <taxon>Glossina</taxon>
    </lineage>
</organism>
<evidence type="ECO:0000256" key="1">
    <source>
        <dbReference type="SAM" id="MobiDB-lite"/>
    </source>
</evidence>
<proteinExistence type="predicted"/>
<protein>
    <submittedName>
        <fullName evidence="3">Uncharacterized protein</fullName>
    </submittedName>
</protein>
<keyword evidence="4" id="KW-1185">Reference proteome</keyword>
<keyword evidence="2" id="KW-0812">Transmembrane</keyword>
<keyword evidence="2" id="KW-1133">Transmembrane helix</keyword>
<keyword evidence="2" id="KW-0472">Membrane</keyword>
<dbReference type="Proteomes" id="UP000092460">
    <property type="component" value="Unassembled WGS sequence"/>
</dbReference>
<evidence type="ECO:0000256" key="2">
    <source>
        <dbReference type="SAM" id="Phobius"/>
    </source>
</evidence>
<reference evidence="3" key="2">
    <citation type="submission" date="2020-05" db="UniProtKB">
        <authorList>
            <consortium name="EnsemblMetazoa"/>
        </authorList>
    </citation>
    <scope>IDENTIFICATION</scope>
    <source>
        <strain evidence="3">IAEA</strain>
    </source>
</reference>
<reference evidence="4" key="1">
    <citation type="submission" date="2015-01" db="EMBL/GenBank/DDBJ databases">
        <authorList>
            <person name="Aksoy S."/>
            <person name="Warren W."/>
            <person name="Wilson R.K."/>
        </authorList>
    </citation>
    <scope>NUCLEOTIDE SEQUENCE [LARGE SCALE GENOMIC DNA]</scope>
    <source>
        <strain evidence="4">IAEA</strain>
    </source>
</reference>
<name>A0A1B0ASQ6_9MUSC</name>
<sequence>MEYADTGLVGSLGSQGSPLLTFVVTFVCFRDAIVLLVGVEITICSVCCMFLLAGNILSALVAELELEPTSVISKISSSSDEPPALTSTEFIEF</sequence>
<evidence type="ECO:0000313" key="4">
    <source>
        <dbReference type="Proteomes" id="UP000092460"/>
    </source>
</evidence>
<accession>A0A1B0ASQ6</accession>
<dbReference type="EnsemblMetazoa" id="GPPI007228-RA">
    <property type="protein sequence ID" value="GPPI007228-PA"/>
    <property type="gene ID" value="GPPI007228"/>
</dbReference>